<evidence type="ECO:0000313" key="3">
    <source>
        <dbReference type="Proteomes" id="UP000010845"/>
    </source>
</evidence>
<feature type="transmembrane region" description="Helical" evidence="1">
    <location>
        <begin position="750"/>
        <end position="775"/>
    </location>
</feature>
<keyword evidence="1" id="KW-1133">Transmembrane helix</keyword>
<feature type="transmembrane region" description="Helical" evidence="1">
    <location>
        <begin position="704"/>
        <end position="727"/>
    </location>
</feature>
<dbReference type="KEGG" id="tto:Thethe_02369"/>
<dbReference type="Proteomes" id="UP000010845">
    <property type="component" value="Chromosome"/>
</dbReference>
<name>L0IMF5_THETR</name>
<feature type="transmembrane region" description="Helical" evidence="1">
    <location>
        <begin position="263"/>
        <end position="289"/>
    </location>
</feature>
<dbReference type="InterPro" id="IPR006541">
    <property type="entry name" value="Bacteriocin_ass"/>
</dbReference>
<protein>
    <recommendedName>
        <fullName evidence="4">Bacteriocin-associated integral membrane protein</fullName>
    </recommendedName>
</protein>
<evidence type="ECO:0000313" key="2">
    <source>
        <dbReference type="EMBL" id="AGB19939.1"/>
    </source>
</evidence>
<evidence type="ECO:0000256" key="1">
    <source>
        <dbReference type="SAM" id="Phobius"/>
    </source>
</evidence>
<keyword evidence="1" id="KW-0472">Membrane</keyword>
<dbReference type="EMBL" id="CP003066">
    <property type="protein sequence ID" value="AGB19939.1"/>
    <property type="molecule type" value="Genomic_DNA"/>
</dbReference>
<proteinExistence type="predicted"/>
<feature type="transmembrane region" description="Helical" evidence="1">
    <location>
        <begin position="301"/>
        <end position="321"/>
    </location>
</feature>
<organism evidence="2 3">
    <name type="scientific">Thermoanaerobacterium thermosaccharolyticum M0795</name>
    <dbReference type="NCBI Taxonomy" id="698948"/>
    <lineage>
        <taxon>Bacteria</taxon>
        <taxon>Bacillati</taxon>
        <taxon>Bacillota</taxon>
        <taxon>Clostridia</taxon>
        <taxon>Thermoanaerobacterales</taxon>
        <taxon>Thermoanaerobacteraceae</taxon>
        <taxon>Thermoanaerobacterium</taxon>
    </lineage>
</organism>
<keyword evidence="1" id="KW-0812">Transmembrane</keyword>
<accession>L0IMF5</accession>
<gene>
    <name evidence="2" type="ORF">Thethe_02369</name>
</gene>
<sequence>MKKAIIGFLILACIISFSTVFYQTRAVELSKMAYVEKNIAREFVIPDAGALASPQLVYPIILKTAKQCNVNIFRTEVTFDKNDKAQIKKYVLLTDKTHFFDVFRLKSGRFLTADDTQNSNFYISTKDSKVTSQVGVLKEFGGNDLVEIKSLKSSYDEFPVADNYYVEVQNDDEFNKFINTLTDNFNEVLSKEIPKQRINSENLVKNTDQGGIKDLYKGAGGVFKNYNDVILIIVLILFIYYIFNESKRIGIVKMHGISNIRIWYLLIGKLLLTMLVLSEAISLLLIAFIKDTTAQFLYKTIMNQLKIYIIITIVSLFSYVYISRIKISDTIKNYKNTFGIFIINTVLKVVCSVLAIIIGLSAFNQIMYISKNQKEMKNWEKIKDYGVFYPIGGILEPGEDYGHWEEGFIERYSKLYPILNKMGSIYICAAQYQELPPEVQKERERIEKEKNIPKLIKTITVNPNYLKQFPVMDVNKKPVYVREDTTDWVVLIPYKYRYNADKIISNIQKNRKLTLQVMFEYIEKNHKNEKIPDGMIPENIQNHQNQNIEVIWTANNQKIFSFDPEVAPKAHNVIVDPIIQVMTEKNSTMDDKASASGGGLSDPMKVRLINRDALLTYKTLKPTIKELKLDDSLKQLVLPGEFYLKQIYSAEKSLNMSIMELIVILAAIIVLAVQNVIIFFSEYKYKFIVRRIFGTGFFRTYKECFLLFLATWIILLFIGYVICYFMNLNKILAFILGLFNIHIESNVPNIVVYLIIAFIPILVELLASAISLTVIENRNKVNIIKKGA</sequence>
<dbReference type="PATRIC" id="fig|698948.3.peg.2352"/>
<evidence type="ECO:0008006" key="4">
    <source>
        <dbReference type="Google" id="ProtNLM"/>
    </source>
</evidence>
<dbReference type="Pfam" id="PF07242">
    <property type="entry name" value="DUF1430"/>
    <property type="match status" value="1"/>
</dbReference>
<feature type="transmembrane region" description="Helical" evidence="1">
    <location>
        <begin position="226"/>
        <end position="243"/>
    </location>
</feature>
<feature type="transmembrane region" description="Helical" evidence="1">
    <location>
        <begin position="341"/>
        <end position="363"/>
    </location>
</feature>
<feature type="transmembrane region" description="Helical" evidence="1">
    <location>
        <begin position="661"/>
        <end position="683"/>
    </location>
</feature>
<dbReference type="RefSeq" id="WP_015312393.1">
    <property type="nucleotide sequence ID" value="NC_019970.1"/>
</dbReference>
<dbReference type="HOGENOM" id="CLU_377525_0_0_9"/>
<dbReference type="AlphaFoldDB" id="L0IMF5"/>
<reference evidence="2 3" key="1">
    <citation type="submission" date="2012-03" db="EMBL/GenBank/DDBJ databases">
        <title>Complete sequence of chromosome of Thermoanaerobacterium thermosaccharolyticum M0795.</title>
        <authorList>
            <consortium name="US DOE Joint Genome Institute"/>
            <person name="Lucas S."/>
            <person name="Han J."/>
            <person name="Lapidus A."/>
            <person name="Cheng J.-F."/>
            <person name="Goodwin L."/>
            <person name="Pitluck S."/>
            <person name="Peters L."/>
            <person name="Teshima H."/>
            <person name="Detter J.C."/>
            <person name="Han C."/>
            <person name="Tapia R."/>
            <person name="Land M."/>
            <person name="Hauser L."/>
            <person name="Kyrpides N."/>
            <person name="Ivanova N."/>
            <person name="Pagani I."/>
            <person name="Feinberg L."/>
            <person name="Folden J."/>
            <person name="Hogsett D."/>
            <person name="Shaw J."/>
            <person name="Woyke T."/>
        </authorList>
    </citation>
    <scope>NUCLEOTIDE SEQUENCE [LARGE SCALE GENOMIC DNA]</scope>
    <source>
        <strain evidence="2 3">M0795</strain>
    </source>
</reference>